<dbReference type="Pfam" id="PF13649">
    <property type="entry name" value="Methyltransf_25"/>
    <property type="match status" value="1"/>
</dbReference>
<accession>A0A6I3KFP3</accession>
<evidence type="ECO:0000259" key="4">
    <source>
        <dbReference type="Pfam" id="PF13649"/>
    </source>
</evidence>
<keyword evidence="6" id="KW-1185">Reference proteome</keyword>
<comment type="caution">
    <text evidence="5">The sequence shown here is derived from an EMBL/GenBank/DDBJ whole genome shotgun (WGS) entry which is preliminary data.</text>
</comment>
<dbReference type="InterPro" id="IPR041698">
    <property type="entry name" value="Methyltransf_25"/>
</dbReference>
<dbReference type="Gene3D" id="3.40.50.150">
    <property type="entry name" value="Vaccinia Virus protein VP39"/>
    <property type="match status" value="1"/>
</dbReference>
<proteinExistence type="predicted"/>
<evidence type="ECO:0000256" key="1">
    <source>
        <dbReference type="ARBA" id="ARBA00022603"/>
    </source>
</evidence>
<dbReference type="GO" id="GO:0032259">
    <property type="term" value="P:methylation"/>
    <property type="evidence" value="ECO:0007669"/>
    <property type="project" value="UniProtKB-KW"/>
</dbReference>
<evidence type="ECO:0000313" key="5">
    <source>
        <dbReference type="EMBL" id="MTD93724.1"/>
    </source>
</evidence>
<dbReference type="AlphaFoldDB" id="A0A6I3KFP3"/>
<evidence type="ECO:0000256" key="3">
    <source>
        <dbReference type="ARBA" id="ARBA00022691"/>
    </source>
</evidence>
<keyword evidence="3" id="KW-0949">S-adenosyl-L-methionine</keyword>
<dbReference type="CDD" id="cd02440">
    <property type="entry name" value="AdoMet_MTases"/>
    <property type="match status" value="1"/>
</dbReference>
<dbReference type="PANTHER" id="PTHR43464">
    <property type="entry name" value="METHYLTRANSFERASE"/>
    <property type="match status" value="1"/>
</dbReference>
<name>A0A6I3KFP3_9HYPH</name>
<feature type="domain" description="Methyltransferase" evidence="4">
    <location>
        <begin position="38"/>
        <end position="138"/>
    </location>
</feature>
<sequence length="210" mass="23193">MDAIYRYQRYVYDATRKFYLLGRDRLIGDLAPGPGDRVLEVACGTGRNLIAAARRYPQGRFFGFDISAAMLETAGSSIARARLGDRIRIAAGDATDFSGERLFGTAAFDRICISYALSMIPPWKGALQQALGALAPGGRLLIVDFGGQERLPRWFKRLLRAWLAQFSVEPRDALTAELDRIAAMPGYSVRCTPLYRGYAVYAVVTKQPTA</sequence>
<protein>
    <submittedName>
        <fullName evidence="5">Methyltransferase domain-containing protein</fullName>
    </submittedName>
</protein>
<dbReference type="PANTHER" id="PTHR43464:SF19">
    <property type="entry name" value="UBIQUINONE BIOSYNTHESIS O-METHYLTRANSFERASE, MITOCHONDRIAL"/>
    <property type="match status" value="1"/>
</dbReference>
<dbReference type="GO" id="GO:0008168">
    <property type="term" value="F:methyltransferase activity"/>
    <property type="evidence" value="ECO:0007669"/>
    <property type="project" value="UniProtKB-KW"/>
</dbReference>
<gene>
    <name evidence="5" type="ORF">GIW81_05180</name>
</gene>
<keyword evidence="1 5" id="KW-0489">Methyltransferase</keyword>
<evidence type="ECO:0000256" key="2">
    <source>
        <dbReference type="ARBA" id="ARBA00022679"/>
    </source>
</evidence>
<reference evidence="5 6" key="1">
    <citation type="submission" date="2019-11" db="EMBL/GenBank/DDBJ databases">
        <title>Identification of a novel strain.</title>
        <authorList>
            <person name="Xu Q."/>
            <person name="Wang G."/>
        </authorList>
    </citation>
    <scope>NUCLEOTIDE SEQUENCE [LARGE SCALE GENOMIC DNA]</scope>
    <source>
        <strain evidence="6">xq</strain>
    </source>
</reference>
<organism evidence="5 6">
    <name type="scientific">Hyphomicrobium album</name>
    <dbReference type="NCBI Taxonomy" id="2665159"/>
    <lineage>
        <taxon>Bacteria</taxon>
        <taxon>Pseudomonadati</taxon>
        <taxon>Pseudomonadota</taxon>
        <taxon>Alphaproteobacteria</taxon>
        <taxon>Hyphomicrobiales</taxon>
        <taxon>Hyphomicrobiaceae</taxon>
        <taxon>Hyphomicrobium</taxon>
    </lineage>
</organism>
<dbReference type="SUPFAM" id="SSF53335">
    <property type="entry name" value="S-adenosyl-L-methionine-dependent methyltransferases"/>
    <property type="match status" value="1"/>
</dbReference>
<evidence type="ECO:0000313" key="6">
    <source>
        <dbReference type="Proteomes" id="UP000440694"/>
    </source>
</evidence>
<dbReference type="InterPro" id="IPR029063">
    <property type="entry name" value="SAM-dependent_MTases_sf"/>
</dbReference>
<dbReference type="EMBL" id="WMBQ01000001">
    <property type="protein sequence ID" value="MTD93724.1"/>
    <property type="molecule type" value="Genomic_DNA"/>
</dbReference>
<keyword evidence="2 5" id="KW-0808">Transferase</keyword>
<dbReference type="Proteomes" id="UP000440694">
    <property type="component" value="Unassembled WGS sequence"/>
</dbReference>